<organism evidence="2 3">
    <name type="scientific">Staurois parvus</name>
    <dbReference type="NCBI Taxonomy" id="386267"/>
    <lineage>
        <taxon>Eukaryota</taxon>
        <taxon>Metazoa</taxon>
        <taxon>Chordata</taxon>
        <taxon>Craniata</taxon>
        <taxon>Vertebrata</taxon>
        <taxon>Euteleostomi</taxon>
        <taxon>Amphibia</taxon>
        <taxon>Batrachia</taxon>
        <taxon>Anura</taxon>
        <taxon>Neobatrachia</taxon>
        <taxon>Ranoidea</taxon>
        <taxon>Ranidae</taxon>
        <taxon>Staurois</taxon>
    </lineage>
</organism>
<sequence>GRLPTASVIPSIGLTSFPDHLRRPASPTPSTAASPIPPHHPPFLQCLTSSIINLPMTHLPHPSFAASPHPSSIHTWFAHLILPLLPHHIHPQFTYGSPTSSFLRYLTPSISNSPMVHLPHPSSATSPHPSSIHLWFTYLILPRLSHSIHL</sequence>
<feature type="compositionally biased region" description="Low complexity" evidence="1">
    <location>
        <begin position="24"/>
        <end position="34"/>
    </location>
</feature>
<evidence type="ECO:0000313" key="3">
    <source>
        <dbReference type="Proteomes" id="UP001162483"/>
    </source>
</evidence>
<dbReference type="EMBL" id="CATNWA010000861">
    <property type="protein sequence ID" value="CAI9538402.1"/>
    <property type="molecule type" value="Genomic_DNA"/>
</dbReference>
<gene>
    <name evidence="2" type="ORF">SPARVUS_LOCUS1425854</name>
</gene>
<feature type="non-terminal residue" evidence="2">
    <location>
        <position position="1"/>
    </location>
</feature>
<feature type="region of interest" description="Disordered" evidence="1">
    <location>
        <begin position="18"/>
        <end position="37"/>
    </location>
</feature>
<dbReference type="Proteomes" id="UP001162483">
    <property type="component" value="Unassembled WGS sequence"/>
</dbReference>
<evidence type="ECO:0000313" key="2">
    <source>
        <dbReference type="EMBL" id="CAI9538402.1"/>
    </source>
</evidence>
<reference evidence="2" key="1">
    <citation type="submission" date="2023-05" db="EMBL/GenBank/DDBJ databases">
        <authorList>
            <person name="Stuckert A."/>
        </authorList>
    </citation>
    <scope>NUCLEOTIDE SEQUENCE</scope>
</reference>
<accession>A0ABN9ASU1</accession>
<name>A0ABN9ASU1_9NEOB</name>
<comment type="caution">
    <text evidence="2">The sequence shown here is derived from an EMBL/GenBank/DDBJ whole genome shotgun (WGS) entry which is preliminary data.</text>
</comment>
<proteinExistence type="predicted"/>
<keyword evidence="3" id="KW-1185">Reference proteome</keyword>
<protein>
    <submittedName>
        <fullName evidence="2">Uncharacterized protein</fullName>
    </submittedName>
</protein>
<evidence type="ECO:0000256" key="1">
    <source>
        <dbReference type="SAM" id="MobiDB-lite"/>
    </source>
</evidence>